<comment type="similarity">
    <text evidence="5">Belongs to the class I-like SAM-binding methyltransferase superfamily. RsmB/NOP family.</text>
</comment>
<dbReference type="InterPro" id="IPR049560">
    <property type="entry name" value="MeTrfase_RsmB-F_NOP2_cat"/>
</dbReference>
<sequence>MRFPGRLSAAIAVLADVEQRKRPVSEALKAWGLNNRFAGAGDRAAIGNLVYDALRRRASHAAAMGSDTPRALVLAVAMRDWGETPESLNQAFASDTHAPEPLSPQEAAGAVAVLAAAPLATQADMPDWLAASLERALGPDWVAEGQAMAGRPSLDLRVNALKATPEKVMKSLARFSPQSAAIAPFGLTMPAGPRDARTPNVTTDEGYLKGWFEVQDQGSQIVAALANAREGEQVLDLCAGAGGKTLALAANMGNSGQIFAYDSDRSRLAPIYDRLKRNGVRNAQVRAPNDNALDDLVGKMDRVVVDAPCTGTGTWRRRPDTKWKLTPELLAQRQAEQAALLVEAARYLKPGGTLAYITCSVLPEENDDQIAAFLAETPGFASLDIAAAWRQALITDLPEGLATAGGGLCLTPLRTGTDGFYIHLLRKA</sequence>
<dbReference type="Gene3D" id="3.40.50.150">
    <property type="entry name" value="Vaccinia Virus protein VP39"/>
    <property type="match status" value="1"/>
</dbReference>
<dbReference type="PRINTS" id="PR02008">
    <property type="entry name" value="RCMTFAMILY"/>
</dbReference>
<dbReference type="Pfam" id="PF01189">
    <property type="entry name" value="Methyltr_RsmB-F"/>
    <property type="match status" value="1"/>
</dbReference>
<evidence type="ECO:0000313" key="7">
    <source>
        <dbReference type="EMBL" id="KKB09155.1"/>
    </source>
</evidence>
<evidence type="ECO:0000256" key="1">
    <source>
        <dbReference type="ARBA" id="ARBA00022603"/>
    </source>
</evidence>
<gene>
    <name evidence="7" type="ORF">VE26_03920</name>
</gene>
<reference evidence="7 8" key="1">
    <citation type="submission" date="2015-03" db="EMBL/GenBank/DDBJ databases">
        <authorList>
            <person name="Hassan Y."/>
            <person name="Lepp D."/>
            <person name="Li X.-Z."/>
            <person name="Zhou T."/>
        </authorList>
    </citation>
    <scope>NUCLEOTIDE SEQUENCE [LARGE SCALE GENOMIC DNA]</scope>
    <source>
        <strain evidence="7 8">IPL18</strain>
    </source>
</reference>
<dbReference type="InterPro" id="IPR054728">
    <property type="entry name" value="RsmB-like_ferredoxin"/>
</dbReference>
<dbReference type="SUPFAM" id="SSF53335">
    <property type="entry name" value="S-adenosyl-L-methionine-dependent methyltransferases"/>
    <property type="match status" value="1"/>
</dbReference>
<dbReference type="GO" id="GO:0008173">
    <property type="term" value="F:RNA methyltransferase activity"/>
    <property type="evidence" value="ECO:0007669"/>
    <property type="project" value="InterPro"/>
</dbReference>
<organism evidence="7 8">
    <name type="scientific">Devosia chinhatensis</name>
    <dbReference type="NCBI Taxonomy" id="429727"/>
    <lineage>
        <taxon>Bacteria</taxon>
        <taxon>Pseudomonadati</taxon>
        <taxon>Pseudomonadota</taxon>
        <taxon>Alphaproteobacteria</taxon>
        <taxon>Hyphomicrobiales</taxon>
        <taxon>Devosiaceae</taxon>
        <taxon>Devosia</taxon>
    </lineage>
</organism>
<dbReference type="CDD" id="cd02440">
    <property type="entry name" value="AdoMet_MTases"/>
    <property type="match status" value="1"/>
</dbReference>
<dbReference type="RefSeq" id="WP_046103845.1">
    <property type="nucleotide sequence ID" value="NZ_JZEY01000054.1"/>
</dbReference>
<dbReference type="InterPro" id="IPR023267">
    <property type="entry name" value="RCMT"/>
</dbReference>
<keyword evidence="1 5" id="KW-0489">Methyltransferase</keyword>
<dbReference type="GO" id="GO:0001510">
    <property type="term" value="P:RNA methylation"/>
    <property type="evidence" value="ECO:0007669"/>
    <property type="project" value="InterPro"/>
</dbReference>
<dbReference type="PROSITE" id="PS51686">
    <property type="entry name" value="SAM_MT_RSMB_NOP"/>
    <property type="match status" value="1"/>
</dbReference>
<dbReference type="STRING" id="429727.VE26_03920"/>
<keyword evidence="2 5" id="KW-0808">Transferase</keyword>
<dbReference type="Proteomes" id="UP000033649">
    <property type="component" value="Unassembled WGS sequence"/>
</dbReference>
<feature type="binding site" evidence="5">
    <location>
        <position position="306"/>
    </location>
    <ligand>
        <name>S-adenosyl-L-methionine</name>
        <dbReference type="ChEBI" id="CHEBI:59789"/>
    </ligand>
</feature>
<evidence type="ECO:0000256" key="4">
    <source>
        <dbReference type="ARBA" id="ARBA00022884"/>
    </source>
</evidence>
<evidence type="ECO:0000256" key="3">
    <source>
        <dbReference type="ARBA" id="ARBA00022691"/>
    </source>
</evidence>
<dbReference type="PANTHER" id="PTHR22807">
    <property type="entry name" value="NOP2 YEAST -RELATED NOL1/NOP2/FMU SUN DOMAIN-CONTAINING"/>
    <property type="match status" value="1"/>
</dbReference>
<name>A0A0F5FKT1_9HYPH</name>
<comment type="caution">
    <text evidence="5">Lacks conserved residue(s) required for the propagation of feature annotation.</text>
</comment>
<keyword evidence="8" id="KW-1185">Reference proteome</keyword>
<evidence type="ECO:0000256" key="2">
    <source>
        <dbReference type="ARBA" id="ARBA00022679"/>
    </source>
</evidence>
<dbReference type="PATRIC" id="fig|429727.3.peg.815"/>
<feature type="domain" description="SAM-dependent MTase RsmB/NOP-type" evidence="6">
    <location>
        <begin position="144"/>
        <end position="428"/>
    </location>
</feature>
<feature type="active site" description="Nucleophile" evidence="5">
    <location>
        <position position="359"/>
    </location>
</feature>
<dbReference type="InterPro" id="IPR029063">
    <property type="entry name" value="SAM-dependent_MTases_sf"/>
</dbReference>
<comment type="caution">
    <text evidence="7">The sequence shown here is derived from an EMBL/GenBank/DDBJ whole genome shotgun (WGS) entry which is preliminary data.</text>
</comment>
<dbReference type="PANTHER" id="PTHR22807:SF53">
    <property type="entry name" value="RIBOSOMAL RNA SMALL SUBUNIT METHYLTRANSFERASE B-RELATED"/>
    <property type="match status" value="1"/>
</dbReference>
<feature type="binding site" evidence="5">
    <location>
        <position position="262"/>
    </location>
    <ligand>
        <name>S-adenosyl-L-methionine</name>
        <dbReference type="ChEBI" id="CHEBI:59789"/>
    </ligand>
</feature>
<dbReference type="InterPro" id="IPR001678">
    <property type="entry name" value="MeTrfase_RsmB-F_NOP2_dom"/>
</dbReference>
<proteinExistence type="inferred from homology"/>
<accession>A0A0F5FKT1</accession>
<evidence type="ECO:0000256" key="5">
    <source>
        <dbReference type="PROSITE-ProRule" id="PRU01023"/>
    </source>
</evidence>
<dbReference type="AlphaFoldDB" id="A0A0F5FKT1"/>
<keyword evidence="3 5" id="KW-0949">S-adenosyl-L-methionine</keyword>
<dbReference type="OrthoDB" id="9810297at2"/>
<dbReference type="EMBL" id="JZEY01000054">
    <property type="protein sequence ID" value="KKB09155.1"/>
    <property type="molecule type" value="Genomic_DNA"/>
</dbReference>
<protein>
    <submittedName>
        <fullName evidence="7">MFS transporter</fullName>
    </submittedName>
</protein>
<dbReference type="Pfam" id="PF22458">
    <property type="entry name" value="RsmF-B_ferredox"/>
    <property type="match status" value="1"/>
</dbReference>
<evidence type="ECO:0000259" key="6">
    <source>
        <dbReference type="PROSITE" id="PS51686"/>
    </source>
</evidence>
<evidence type="ECO:0000313" key="8">
    <source>
        <dbReference type="Proteomes" id="UP000033649"/>
    </source>
</evidence>
<dbReference type="GO" id="GO:0003723">
    <property type="term" value="F:RNA binding"/>
    <property type="evidence" value="ECO:0007669"/>
    <property type="project" value="UniProtKB-UniRule"/>
</dbReference>
<keyword evidence="4 5" id="KW-0694">RNA-binding</keyword>